<dbReference type="AlphaFoldDB" id="A0A1Q9DLA5"/>
<dbReference type="CDD" id="cd01657">
    <property type="entry name" value="Ribosomal_L7_archeal_euk"/>
    <property type="match status" value="2"/>
</dbReference>
<dbReference type="PROSITE" id="PS00634">
    <property type="entry name" value="RIBOSOMAL_L30"/>
    <property type="match status" value="2"/>
</dbReference>
<dbReference type="EMBL" id="LSRX01000485">
    <property type="protein sequence ID" value="OLP95930.1"/>
    <property type="molecule type" value="Genomic_DNA"/>
</dbReference>
<feature type="coiled-coil region" evidence="5">
    <location>
        <begin position="752"/>
        <end position="794"/>
    </location>
</feature>
<keyword evidence="10" id="KW-1185">Reference proteome</keyword>
<organism evidence="9 10">
    <name type="scientific">Symbiodinium microadriaticum</name>
    <name type="common">Dinoflagellate</name>
    <name type="synonym">Zooxanthella microadriatica</name>
    <dbReference type="NCBI Taxonomy" id="2951"/>
    <lineage>
        <taxon>Eukaryota</taxon>
        <taxon>Sar</taxon>
        <taxon>Alveolata</taxon>
        <taxon>Dinophyceae</taxon>
        <taxon>Suessiales</taxon>
        <taxon>Symbiodiniaceae</taxon>
        <taxon>Symbiodinium</taxon>
    </lineage>
</organism>
<dbReference type="Pfam" id="PF08079">
    <property type="entry name" value="Ribosomal_L30_N"/>
    <property type="match status" value="2"/>
</dbReference>
<keyword evidence="2" id="KW-0694">RNA-binding</keyword>
<dbReference type="GO" id="GO:0003735">
    <property type="term" value="F:structural constituent of ribosome"/>
    <property type="evidence" value="ECO:0007669"/>
    <property type="project" value="TreeGrafter"/>
</dbReference>
<evidence type="ECO:0000256" key="5">
    <source>
        <dbReference type="SAM" id="Coils"/>
    </source>
</evidence>
<feature type="coiled-coil region" evidence="5">
    <location>
        <begin position="466"/>
        <end position="508"/>
    </location>
</feature>
<dbReference type="Proteomes" id="UP000186817">
    <property type="component" value="Unassembled WGS sequence"/>
</dbReference>
<evidence type="ECO:0000256" key="1">
    <source>
        <dbReference type="ARBA" id="ARBA00007594"/>
    </source>
</evidence>
<name>A0A1Q9DLA5_SYMMI</name>
<dbReference type="InterPro" id="IPR016082">
    <property type="entry name" value="Ribosomal_uL30_ferredoxin-like"/>
</dbReference>
<dbReference type="InterPro" id="IPR035808">
    <property type="entry name" value="Ribosomal_uL30_euk_arc"/>
</dbReference>
<evidence type="ECO:0000313" key="9">
    <source>
        <dbReference type="EMBL" id="OLP95930.1"/>
    </source>
</evidence>
<feature type="domain" description="Large ribosomal subunit protein uL30 N-terminal eukaryotes" evidence="8">
    <location>
        <begin position="444"/>
        <end position="519"/>
    </location>
</feature>
<comment type="caution">
    <text evidence="9">The sequence shown here is derived from an EMBL/GenBank/DDBJ whole genome shotgun (WGS) entry which is preliminary data.</text>
</comment>
<dbReference type="GO" id="GO:0000463">
    <property type="term" value="P:maturation of LSU-rRNA from tricistronic rRNA transcript (SSU-rRNA, 5.8S rRNA, LSU-rRNA)"/>
    <property type="evidence" value="ECO:0007669"/>
    <property type="project" value="TreeGrafter"/>
</dbReference>
<sequence length="1068" mass="118769">MSATRGRRTAVKMLQDNCSHSMINFQNVELQTLDQRRGMGETGWTPDARGRGDRSSKASAQAYAASDSVRGPVDEAIKKLTEAFEGRGGASALRVNFAPCEVEGQRDGSKSDLLDLEDFNDTSREFFENTGDRLLGKRQEPWLLDRQTMKYDEMLPTLVLDLDKVALDIVSKWNLPAFASARVPEMVQRWREGRKRNHFVKDTLDRAAWTHSSSSGSWAVATKLKGELLWTWTKTLMIDHDPAAFQLQAGRLLAGNLMAWAIEDSTISVARYRSVHAHEVGMLTVSHVGIDPGSREQPSSPSWVQYNSWGSGEGTKTCIRQPPAAPPTFASGAVIIGVLCDPATTVATNNGLPVVNLWRVRFVEKYGGGDEDVGRRYLLQKQEQDKLVESRRSFGRAFGKNPAIGSVASATCASEPSRLRAARLRSWQMLAAALEAEVPEGAAVPELVKLRQARDDKLAAAPGLEKKQALEEKQKQRQEERAKLKERTEAYEKEYADTASELVKLRREAKLNGNFFVEPEAKLLFVVRIAGIIKMSPKPRKVLQLLRLKQLHNGVFLKVNKPILNMLKLVQPYVTYGYPSLKTVRELVYKRGFGKVNKQRLPLASNDIISDNLGKYGIHGMEDIIHEIYTVGPSFKQASTEQICAGRKATGWAGNAAASLASLYHRSQASNFLWPFKLSSPKGGFINKRWGLQLVPVVTASAKHEEATGEIARTAFFDSQQAEVPEGAAVPELVKLRQARDDKLAAAPGLEKKQALEEKQKQRQEERAKLKERTEAYEKEYADTASELVKLRREAKLNGNFFVEPEAKLLFVVRIAGIIKMSPKPRKVLQLLRLKQLHNGVFLKVNKPILNMLKLVQPYVTYGYPSLKTVRELVYKRGFGKVNKQRLPLASNDIISDNLGKYGIHGMEDIIHEIYTVGPSFKQASTEQICAGRKATGWAGNAAASLASLYHRSQVMASAKPEEVIGATGRRVAKYTLAQPIVLADVGEVLSLPGNAWELRGNACQLQAAHWDGDGDLDLLVFNSDKQGKALYLEQAGAPNSSNWRFVLRMEAENPVRRALLATWTYVH</sequence>
<dbReference type="PANTHER" id="PTHR11524:SF16">
    <property type="entry name" value="LARGE RIBOSOMAL SUBUNIT PROTEIN UL30"/>
    <property type="match status" value="1"/>
</dbReference>
<dbReference type="InterPro" id="IPR036919">
    <property type="entry name" value="Ribo_uL30_ferredoxin-like_sf"/>
</dbReference>
<dbReference type="GO" id="GO:0022625">
    <property type="term" value="C:cytosolic large ribosomal subunit"/>
    <property type="evidence" value="ECO:0007669"/>
    <property type="project" value="TreeGrafter"/>
</dbReference>
<proteinExistence type="inferred from homology"/>
<dbReference type="GO" id="GO:0003723">
    <property type="term" value="F:RNA binding"/>
    <property type="evidence" value="ECO:0007669"/>
    <property type="project" value="UniProtKB-KW"/>
</dbReference>
<keyword evidence="3 9" id="KW-0689">Ribosomal protein</keyword>
<comment type="similarity">
    <text evidence="1">Belongs to the universal ribosomal protein uL30 family.</text>
</comment>
<dbReference type="SUPFAM" id="SSF55129">
    <property type="entry name" value="Ribosomal protein L30p/L7e"/>
    <property type="match status" value="2"/>
</dbReference>
<dbReference type="PANTHER" id="PTHR11524">
    <property type="entry name" value="60S RIBOSOMAL PROTEIN L7"/>
    <property type="match status" value="1"/>
</dbReference>
<evidence type="ECO:0000313" key="10">
    <source>
        <dbReference type="Proteomes" id="UP000186817"/>
    </source>
</evidence>
<evidence type="ECO:0000256" key="4">
    <source>
        <dbReference type="ARBA" id="ARBA00023274"/>
    </source>
</evidence>
<evidence type="ECO:0000259" key="7">
    <source>
        <dbReference type="Pfam" id="PF00327"/>
    </source>
</evidence>
<evidence type="ECO:0000256" key="3">
    <source>
        <dbReference type="ARBA" id="ARBA00022980"/>
    </source>
</evidence>
<reference evidence="9 10" key="1">
    <citation type="submission" date="2016-02" db="EMBL/GenBank/DDBJ databases">
        <title>Genome analysis of coral dinoflagellate symbionts highlights evolutionary adaptations to a symbiotic lifestyle.</title>
        <authorList>
            <person name="Aranda M."/>
            <person name="Li Y."/>
            <person name="Liew Y.J."/>
            <person name="Baumgarten S."/>
            <person name="Simakov O."/>
            <person name="Wilson M."/>
            <person name="Piel J."/>
            <person name="Ashoor H."/>
            <person name="Bougouffa S."/>
            <person name="Bajic V.B."/>
            <person name="Ryu T."/>
            <person name="Ravasi T."/>
            <person name="Bayer T."/>
            <person name="Micklem G."/>
            <person name="Kim H."/>
            <person name="Bhak J."/>
            <person name="Lajeunesse T.C."/>
            <person name="Voolstra C.R."/>
        </authorList>
    </citation>
    <scope>NUCLEOTIDE SEQUENCE [LARGE SCALE GENOMIC DNA]</scope>
    <source>
        <strain evidence="9 10">CCMP2467</strain>
    </source>
</reference>
<gene>
    <name evidence="9" type="primary">RPL7D</name>
    <name evidence="9" type="ORF">AK812_SmicGene21880</name>
</gene>
<evidence type="ECO:0000259" key="8">
    <source>
        <dbReference type="Pfam" id="PF08079"/>
    </source>
</evidence>
<accession>A0A1Q9DLA5</accession>
<dbReference type="Pfam" id="PF00327">
    <property type="entry name" value="Ribosomal_L30"/>
    <property type="match status" value="2"/>
</dbReference>
<feature type="domain" description="Large ribosomal subunit protein uL30-like ferredoxin-like fold" evidence="7">
    <location>
        <begin position="524"/>
        <end position="574"/>
    </location>
</feature>
<keyword evidence="4" id="KW-0687">Ribonucleoprotein</keyword>
<protein>
    <submittedName>
        <fullName evidence="9">60S ribosomal protein L7-4</fullName>
    </submittedName>
</protein>
<dbReference type="OrthoDB" id="28644at2759"/>
<dbReference type="FunFam" id="3.30.1390.20:FF:000003">
    <property type="entry name" value="60S ribosomal protein L7"/>
    <property type="match status" value="2"/>
</dbReference>
<evidence type="ECO:0000256" key="6">
    <source>
        <dbReference type="SAM" id="MobiDB-lite"/>
    </source>
</evidence>
<feature type="domain" description="Large ribosomal subunit protein uL30 N-terminal eukaryotes" evidence="8">
    <location>
        <begin position="730"/>
        <end position="805"/>
    </location>
</feature>
<dbReference type="InterPro" id="IPR039699">
    <property type="entry name" value="Ribosomal_uL30"/>
</dbReference>
<evidence type="ECO:0000256" key="2">
    <source>
        <dbReference type="ARBA" id="ARBA00022884"/>
    </source>
</evidence>
<keyword evidence="5" id="KW-0175">Coiled coil</keyword>
<feature type="domain" description="Large ribosomal subunit protein uL30-like ferredoxin-like fold" evidence="7">
    <location>
        <begin position="810"/>
        <end position="860"/>
    </location>
</feature>
<dbReference type="InterPro" id="IPR018038">
    <property type="entry name" value="Ribosomal_uL30_CS"/>
</dbReference>
<feature type="region of interest" description="Disordered" evidence="6">
    <location>
        <begin position="34"/>
        <end position="63"/>
    </location>
</feature>
<dbReference type="Gene3D" id="3.30.1390.20">
    <property type="entry name" value="Ribosomal protein L30, ferredoxin-like fold domain"/>
    <property type="match status" value="2"/>
</dbReference>
<dbReference type="InterPro" id="IPR012988">
    <property type="entry name" value="Ribosomal_uL30_N_euk"/>
</dbReference>